<dbReference type="EMBL" id="JAVIJF010000049">
    <property type="protein sequence ID" value="MDX8529288.1"/>
    <property type="molecule type" value="Genomic_DNA"/>
</dbReference>
<organism evidence="7 8">
    <name type="scientific">Mesorhizobium montanum</name>
    <dbReference type="NCBI Taxonomy" id="3072323"/>
    <lineage>
        <taxon>Bacteria</taxon>
        <taxon>Pseudomonadati</taxon>
        <taxon>Pseudomonadota</taxon>
        <taxon>Alphaproteobacteria</taxon>
        <taxon>Hyphomicrobiales</taxon>
        <taxon>Phyllobacteriaceae</taxon>
        <taxon>Mesorhizobium</taxon>
    </lineage>
</organism>
<evidence type="ECO:0000256" key="2">
    <source>
        <dbReference type="ARBA" id="ARBA00022475"/>
    </source>
</evidence>
<evidence type="ECO:0000313" key="7">
    <source>
        <dbReference type="EMBL" id="MDX8529288.1"/>
    </source>
</evidence>
<keyword evidence="3 6" id="KW-0812">Transmembrane</keyword>
<dbReference type="InterPro" id="IPR005171">
    <property type="entry name" value="Cyt_c_oxidase_su4_prok"/>
</dbReference>
<evidence type="ECO:0000256" key="5">
    <source>
        <dbReference type="ARBA" id="ARBA00023136"/>
    </source>
</evidence>
<keyword evidence="8" id="KW-1185">Reference proteome</keyword>
<dbReference type="RefSeq" id="WP_320237159.1">
    <property type="nucleotide sequence ID" value="NZ_JAVIJF010000049.1"/>
</dbReference>
<gene>
    <name evidence="7" type="ORF">RFM68_33195</name>
</gene>
<dbReference type="NCBIfam" id="TIGR02229">
    <property type="entry name" value="caa3_sub_IV"/>
    <property type="match status" value="1"/>
</dbReference>
<proteinExistence type="predicted"/>
<keyword evidence="5 6" id="KW-0472">Membrane</keyword>
<evidence type="ECO:0000256" key="4">
    <source>
        <dbReference type="ARBA" id="ARBA00022989"/>
    </source>
</evidence>
<comment type="caution">
    <text evidence="7">The sequence shown here is derived from an EMBL/GenBank/DDBJ whole genome shotgun (WGS) entry which is preliminary data.</text>
</comment>
<comment type="subcellular location">
    <subcellularLocation>
        <location evidence="1">Cell membrane</location>
        <topology evidence="1">Multi-pass membrane protein</topology>
    </subcellularLocation>
</comment>
<dbReference type="InterPro" id="IPR011743">
    <property type="entry name" value="Caa3_sub_IV"/>
</dbReference>
<keyword evidence="4 6" id="KW-1133">Transmembrane helix</keyword>
<accession>A0ABU4ZZ50</accession>
<evidence type="ECO:0000256" key="1">
    <source>
        <dbReference type="ARBA" id="ARBA00004651"/>
    </source>
</evidence>
<name>A0ABU4ZZ50_9HYPH</name>
<dbReference type="Proteomes" id="UP001276840">
    <property type="component" value="Unassembled WGS sequence"/>
</dbReference>
<dbReference type="Pfam" id="PF03626">
    <property type="entry name" value="COX4_pro"/>
    <property type="match status" value="1"/>
</dbReference>
<protein>
    <submittedName>
        <fullName evidence="7">Cytochrome C oxidase subunit IV family protein</fullName>
    </submittedName>
</protein>
<evidence type="ECO:0000256" key="3">
    <source>
        <dbReference type="ARBA" id="ARBA00022692"/>
    </source>
</evidence>
<keyword evidence="2" id="KW-1003">Cell membrane</keyword>
<evidence type="ECO:0000313" key="8">
    <source>
        <dbReference type="Proteomes" id="UP001276840"/>
    </source>
</evidence>
<evidence type="ECO:0000256" key="6">
    <source>
        <dbReference type="SAM" id="Phobius"/>
    </source>
</evidence>
<reference evidence="7 8" key="1">
    <citation type="submission" date="2023-08" db="EMBL/GenBank/DDBJ databases">
        <title>Implementing the SeqCode for naming new Mesorhizobium species isolated from Vachellia karroo root nodules.</title>
        <authorList>
            <person name="Van Lill M."/>
        </authorList>
    </citation>
    <scope>NUCLEOTIDE SEQUENCE [LARGE SCALE GENOMIC DNA]</scope>
    <source>
        <strain evidence="7 8">MSK 1335</strain>
    </source>
</reference>
<feature type="transmembrane region" description="Helical" evidence="6">
    <location>
        <begin position="62"/>
        <end position="81"/>
    </location>
</feature>
<sequence length="82" mass="8522">MSDLRKLTFGYLGLLALLALTVGSSLIDLGGFNVALNLVIAAAKAILIGLLFMHLTGTLPRLAVAAAGLWLVILFGLTLMGQ</sequence>
<feature type="transmembrane region" description="Helical" evidence="6">
    <location>
        <begin position="33"/>
        <end position="55"/>
    </location>
</feature>